<keyword evidence="3" id="KW-1185">Reference proteome</keyword>
<dbReference type="eggNOG" id="COG1653">
    <property type="taxonomic scope" value="Bacteria"/>
</dbReference>
<dbReference type="EMBL" id="ACCL02000012">
    <property type="protein sequence ID" value="EET60264.1"/>
    <property type="molecule type" value="Genomic_DNA"/>
</dbReference>
<dbReference type="PANTHER" id="PTHR43649">
    <property type="entry name" value="ARABINOSE-BINDING PROTEIN-RELATED"/>
    <property type="match status" value="1"/>
</dbReference>
<dbReference type="AlphaFoldDB" id="C6LGR4"/>
<sequence>MKKHQKNLLSTALVLSLMTGMAGVTAQAADDGGVVPIRVALFTDGNDMTESQKSVFDAFTAEYPNIKPEFEYITSDSYGSNWNGYLMKIQTMIAADDAPDVIALGLEGVAMLVMNDMALPLNDYIDSHEEAQELLSMQNEDLMKIFTVQDNIYSIPYEANCVVTHINKSLFEEAGIELPDYDWTWDEFIDICDRLKESGVCDYPFACTTNFFCFQSLLYANGGSPLNEDWSASAFNSQECIDTCQFFQDAIFEYGYAPEPSETITDTDLMMQERVAMIFTGRWVSDDYNSSEFYDKVYVNTMPNGGGGNTSCAGNAGFVVLNTTEHPEEAMTVATWCSGEDYTKTFLATGSLPSNFVYGKEVCEAASNVIDNWEVMYEIYENGDWKRSCDPPEYTELADIYSDTLSILYSGQQTAEEVLNDASEKINQVFANSQYRDTDEELAVIESLYKR</sequence>
<dbReference type="InterPro" id="IPR050490">
    <property type="entry name" value="Bact_solute-bd_prot1"/>
</dbReference>
<dbReference type="PANTHER" id="PTHR43649:SF12">
    <property type="entry name" value="DIACETYLCHITOBIOSE BINDING PROTEIN DASA"/>
    <property type="match status" value="1"/>
</dbReference>
<organism evidence="2 3">
    <name type="scientific">Marvinbryantia formatexigens DSM 14469</name>
    <dbReference type="NCBI Taxonomy" id="478749"/>
    <lineage>
        <taxon>Bacteria</taxon>
        <taxon>Bacillati</taxon>
        <taxon>Bacillota</taxon>
        <taxon>Clostridia</taxon>
        <taxon>Lachnospirales</taxon>
        <taxon>Lachnospiraceae</taxon>
        <taxon>Marvinbryantia</taxon>
    </lineage>
</organism>
<gene>
    <name evidence="2" type="ORF">BRYFOR_07824</name>
</gene>
<reference evidence="2" key="1">
    <citation type="submission" date="2009-07" db="EMBL/GenBank/DDBJ databases">
        <authorList>
            <person name="Weinstock G."/>
            <person name="Sodergren E."/>
            <person name="Clifton S."/>
            <person name="Fulton L."/>
            <person name="Fulton B."/>
            <person name="Courtney L."/>
            <person name="Fronick C."/>
            <person name="Harrison M."/>
            <person name="Strong C."/>
            <person name="Farmer C."/>
            <person name="Delahaunty K."/>
            <person name="Markovic C."/>
            <person name="Hall O."/>
            <person name="Minx P."/>
            <person name="Tomlinson C."/>
            <person name="Mitreva M."/>
            <person name="Nelson J."/>
            <person name="Hou S."/>
            <person name="Wollam A."/>
            <person name="Pepin K.H."/>
            <person name="Johnson M."/>
            <person name="Bhonagiri V."/>
            <person name="Nash W.E."/>
            <person name="Warren W."/>
            <person name="Chinwalla A."/>
            <person name="Mardis E.R."/>
            <person name="Wilson R.K."/>
        </authorList>
    </citation>
    <scope>NUCLEOTIDE SEQUENCE [LARGE SCALE GENOMIC DNA]</scope>
    <source>
        <strain evidence="2">DSM 14469</strain>
    </source>
</reference>
<protein>
    <submittedName>
        <fullName evidence="2">ABC transporter, solute-binding protein</fullName>
    </submittedName>
</protein>
<dbReference type="STRING" id="168384.SAMN05660368_00921"/>
<evidence type="ECO:0000313" key="2">
    <source>
        <dbReference type="EMBL" id="EET60264.1"/>
    </source>
</evidence>
<dbReference type="Proteomes" id="UP000005561">
    <property type="component" value="Unassembled WGS sequence"/>
</dbReference>
<keyword evidence="1" id="KW-0732">Signal</keyword>
<accession>C6LGR4</accession>
<dbReference type="InterPro" id="IPR006059">
    <property type="entry name" value="SBP"/>
</dbReference>
<dbReference type="CDD" id="cd13585">
    <property type="entry name" value="PBP2_TMBP_like"/>
    <property type="match status" value="1"/>
</dbReference>
<evidence type="ECO:0000256" key="1">
    <source>
        <dbReference type="SAM" id="SignalP"/>
    </source>
</evidence>
<dbReference type="Pfam" id="PF01547">
    <property type="entry name" value="SBP_bac_1"/>
    <property type="match status" value="1"/>
</dbReference>
<feature type="chain" id="PRO_5002966249" evidence="1">
    <location>
        <begin position="29"/>
        <end position="451"/>
    </location>
</feature>
<feature type="signal peptide" evidence="1">
    <location>
        <begin position="1"/>
        <end position="28"/>
    </location>
</feature>
<dbReference type="OrthoDB" id="362670at2"/>
<comment type="caution">
    <text evidence="2">The sequence shown here is derived from an EMBL/GenBank/DDBJ whole genome shotgun (WGS) entry which is preliminary data.</text>
</comment>
<dbReference type="Gene3D" id="3.40.190.10">
    <property type="entry name" value="Periplasmic binding protein-like II"/>
    <property type="match status" value="1"/>
</dbReference>
<dbReference type="RefSeq" id="WP_006862609.1">
    <property type="nucleotide sequence ID" value="NZ_ACCL02000012.1"/>
</dbReference>
<proteinExistence type="predicted"/>
<evidence type="ECO:0000313" key="3">
    <source>
        <dbReference type="Proteomes" id="UP000005561"/>
    </source>
</evidence>
<dbReference type="SUPFAM" id="SSF53850">
    <property type="entry name" value="Periplasmic binding protein-like II"/>
    <property type="match status" value="1"/>
</dbReference>
<name>C6LGR4_9FIRM</name>